<evidence type="ECO:0000256" key="15">
    <source>
        <dbReference type="ARBA" id="ARBA00023180"/>
    </source>
</evidence>
<dbReference type="Pfam" id="PF01657">
    <property type="entry name" value="Stress-antifung"/>
    <property type="match status" value="2"/>
</dbReference>
<dbReference type="Gene3D" id="1.10.510.10">
    <property type="entry name" value="Transferase(Phosphotransferase) domain 1"/>
    <property type="match status" value="1"/>
</dbReference>
<evidence type="ECO:0000256" key="18">
    <source>
        <dbReference type="SAM" id="Phobius"/>
    </source>
</evidence>
<feature type="domain" description="Protein kinase" evidence="20">
    <location>
        <begin position="352"/>
        <end position="622"/>
    </location>
</feature>
<dbReference type="Gene3D" id="3.30.430.20">
    <property type="entry name" value="Gnk2 domain, C-X8-C-X2-C motif"/>
    <property type="match status" value="2"/>
</dbReference>
<evidence type="ECO:0000256" key="16">
    <source>
        <dbReference type="PROSITE-ProRule" id="PRU10141"/>
    </source>
</evidence>
<evidence type="ECO:0000256" key="14">
    <source>
        <dbReference type="ARBA" id="ARBA00023170"/>
    </source>
</evidence>
<dbReference type="AlphaFoldDB" id="A0A0D6QTV2"/>
<reference evidence="22" key="1">
    <citation type="submission" date="2015-03" db="EMBL/GenBank/DDBJ databases">
        <title>A transcriptome of Araucaria cunninghamii, an australian fine timber species.</title>
        <authorList>
            <person name="Jing Yi C.J.Y."/>
            <person name="Yin San L.Y.S."/>
            <person name="Abdul Karim S.S."/>
            <person name="Wan Azmi N.N."/>
            <person name="Hercus R.R."/>
            <person name="Croft L.L."/>
        </authorList>
    </citation>
    <scope>NUCLEOTIDE SEQUENCE</scope>
    <source>
        <strain evidence="22">MI0301</strain>
        <tissue evidence="22">Leaf</tissue>
    </source>
</reference>
<keyword evidence="5" id="KW-0808">Transferase</keyword>
<evidence type="ECO:0000256" key="17">
    <source>
        <dbReference type="SAM" id="MobiDB-lite"/>
    </source>
</evidence>
<evidence type="ECO:0000259" key="20">
    <source>
        <dbReference type="PROSITE" id="PS50011"/>
    </source>
</evidence>
<feature type="signal peptide" evidence="19">
    <location>
        <begin position="1"/>
        <end position="25"/>
    </location>
</feature>
<evidence type="ECO:0000256" key="8">
    <source>
        <dbReference type="ARBA" id="ARBA00022737"/>
    </source>
</evidence>
<evidence type="ECO:0000256" key="4">
    <source>
        <dbReference type="ARBA" id="ARBA00022553"/>
    </source>
</evidence>
<evidence type="ECO:0000256" key="9">
    <source>
        <dbReference type="ARBA" id="ARBA00022741"/>
    </source>
</evidence>
<dbReference type="InterPro" id="IPR000719">
    <property type="entry name" value="Prot_kinase_dom"/>
</dbReference>
<evidence type="ECO:0000256" key="10">
    <source>
        <dbReference type="ARBA" id="ARBA00022777"/>
    </source>
</evidence>
<keyword evidence="9 16" id="KW-0547">Nucleotide-binding</keyword>
<evidence type="ECO:0000256" key="11">
    <source>
        <dbReference type="ARBA" id="ARBA00022840"/>
    </source>
</evidence>
<evidence type="ECO:0000256" key="2">
    <source>
        <dbReference type="ARBA" id="ARBA00004167"/>
    </source>
</evidence>
<dbReference type="InterPro" id="IPR017441">
    <property type="entry name" value="Protein_kinase_ATP_BS"/>
</dbReference>
<feature type="transmembrane region" description="Helical" evidence="18">
    <location>
        <begin position="280"/>
        <end position="300"/>
    </location>
</feature>
<dbReference type="EMBL" id="GCKF01047830">
    <property type="protein sequence ID" value="JAG93150.1"/>
    <property type="molecule type" value="Transcribed_RNA"/>
</dbReference>
<evidence type="ECO:0000256" key="3">
    <source>
        <dbReference type="ARBA" id="ARBA00022527"/>
    </source>
</evidence>
<feature type="compositionally biased region" description="Polar residues" evidence="17">
    <location>
        <begin position="248"/>
        <end position="269"/>
    </location>
</feature>
<protein>
    <recommendedName>
        <fullName evidence="23">Cysteine-rich receptor-like protein kinase 10</fullName>
    </recommendedName>
</protein>
<keyword evidence="3" id="KW-0723">Serine/threonine-protein kinase</keyword>
<dbReference type="PROSITE" id="PS50011">
    <property type="entry name" value="PROTEIN_KINASE_DOM"/>
    <property type="match status" value="1"/>
</dbReference>
<dbReference type="CDD" id="cd14066">
    <property type="entry name" value="STKc_IRAK"/>
    <property type="match status" value="1"/>
</dbReference>
<dbReference type="InterPro" id="IPR052059">
    <property type="entry name" value="CR_Ser/Thr_kinase"/>
</dbReference>
<comment type="function">
    <text evidence="1">Exerts antifungal activity through its carbohydrate-binding specificity.</text>
</comment>
<organism evidence="22">
    <name type="scientific">Araucaria cunninghamii</name>
    <name type="common">Hoop pine</name>
    <name type="synonym">Moreton Bay pine</name>
    <dbReference type="NCBI Taxonomy" id="56994"/>
    <lineage>
        <taxon>Eukaryota</taxon>
        <taxon>Viridiplantae</taxon>
        <taxon>Streptophyta</taxon>
        <taxon>Embryophyta</taxon>
        <taxon>Tracheophyta</taxon>
        <taxon>Spermatophyta</taxon>
        <taxon>Pinopsida</taxon>
        <taxon>Pinidae</taxon>
        <taxon>Conifers II</taxon>
        <taxon>Araucariales</taxon>
        <taxon>Araucariaceae</taxon>
        <taxon>Araucaria</taxon>
    </lineage>
</organism>
<evidence type="ECO:0008006" key="23">
    <source>
        <dbReference type="Google" id="ProtNLM"/>
    </source>
</evidence>
<dbReference type="GO" id="GO:0005524">
    <property type="term" value="F:ATP binding"/>
    <property type="evidence" value="ECO:0007669"/>
    <property type="project" value="UniProtKB-UniRule"/>
</dbReference>
<feature type="domain" description="Gnk2-homologous" evidence="21">
    <location>
        <begin position="26"/>
        <end position="128"/>
    </location>
</feature>
<evidence type="ECO:0000256" key="5">
    <source>
        <dbReference type="ARBA" id="ARBA00022679"/>
    </source>
</evidence>
<dbReference type="InterPro" id="IPR011009">
    <property type="entry name" value="Kinase-like_dom_sf"/>
</dbReference>
<keyword evidence="13 18" id="KW-0472">Membrane</keyword>
<evidence type="ECO:0000256" key="13">
    <source>
        <dbReference type="ARBA" id="ARBA00023136"/>
    </source>
</evidence>
<dbReference type="PANTHER" id="PTHR47973">
    <property type="entry name" value="CYSTEINE-RICH RECEPTOR-LIKE PROTEIN KINASE 3"/>
    <property type="match status" value="1"/>
</dbReference>
<dbReference type="PROSITE" id="PS00108">
    <property type="entry name" value="PROTEIN_KINASE_ST"/>
    <property type="match status" value="1"/>
</dbReference>
<proteinExistence type="predicted"/>
<sequence length="698" mass="77014">MRCNPNYFIFRFGLLLVMRFAFVVAEYRSSTCENATTYADGSTYSTNLNKVLDSLLSNAKQIGYNTSSYGQPPNKVYGLLQCFGNISTDNCLSCSQQAKSLLLAECGNGIGGIIWMDYCFLRYENHSFISKLDTQGNYLTNINDVSDNPQAFEATTSGLISNLSSKASDPANKGFAAGSAKSSAATRVYCLVQCWRDISPKDCRSCFAKGFQNLENCCSKKEGAHAMLRSCTIRFETYAFFGEITEAPSPQGSTAPPPSGQTSNGTIPPTASKKDSSKTLPIILGVVGGVILFIAILLIVMRRKVKSAIFGRPVTVVTDRERSDNTPESEVLIQEQNFIFNLKTLAEATGNFHDDNKLGEGGFGAVYKGKSKDGKEIAVKKLFAKSGQGKKEFMNEMKLLANVQHRNLVKQLGCCAEGDERFIVYEYLPNRSLDNFLFDPEKREQLAWQKRYNIILGVARGLLYLHEDSQLRIIHRDIKANNILLDDKLNAKIADFGLARLFPEDKSHIQTRVAGTYGYMAPEYAMRGQLSVKADVYSFGVLLLEILSGRKNTDDNLPQQMQNILEWVWRLYKEGDVLNMVDSVVIRNCPQEQVLRCIHVGLLCVQADAAVRPAMSNVTTMLSSNSVKLPNPTKPVVVSGRKSRGSSSNSSLGPDESRKETTFQTSATYASTSSGVPYPNETSVIQDAMEPNSIPNVD</sequence>
<evidence type="ECO:0000256" key="19">
    <source>
        <dbReference type="SAM" id="SignalP"/>
    </source>
</evidence>
<evidence type="ECO:0000256" key="6">
    <source>
        <dbReference type="ARBA" id="ARBA00022692"/>
    </source>
</evidence>
<dbReference type="FunFam" id="3.30.200.20:FF:000177">
    <property type="entry name" value="Cysteine-rich receptor-like protein kinase 2"/>
    <property type="match status" value="1"/>
</dbReference>
<dbReference type="GO" id="GO:0004674">
    <property type="term" value="F:protein serine/threonine kinase activity"/>
    <property type="evidence" value="ECO:0007669"/>
    <property type="project" value="UniProtKB-KW"/>
</dbReference>
<dbReference type="FunFam" id="1.10.510.10:FF:000343">
    <property type="entry name" value="Cysteine-rich receptor-like protein kinase 28"/>
    <property type="match status" value="1"/>
</dbReference>
<evidence type="ECO:0000256" key="12">
    <source>
        <dbReference type="ARBA" id="ARBA00022989"/>
    </source>
</evidence>
<keyword evidence="12 18" id="KW-1133">Transmembrane helix</keyword>
<keyword evidence="11 16" id="KW-0067">ATP-binding</keyword>
<dbReference type="SMART" id="SM00220">
    <property type="entry name" value="S_TKc"/>
    <property type="match status" value="1"/>
</dbReference>
<keyword evidence="10" id="KW-0418">Kinase</keyword>
<dbReference type="Gene3D" id="3.30.200.20">
    <property type="entry name" value="Phosphorylase Kinase, domain 1"/>
    <property type="match status" value="1"/>
</dbReference>
<name>A0A0D6QTV2_ARACU</name>
<keyword evidence="8" id="KW-0677">Repeat</keyword>
<accession>A0A0D6QTV2</accession>
<evidence type="ECO:0000256" key="1">
    <source>
        <dbReference type="ARBA" id="ARBA00002571"/>
    </source>
</evidence>
<evidence type="ECO:0000313" key="22">
    <source>
        <dbReference type="EMBL" id="JAG93150.1"/>
    </source>
</evidence>
<dbReference type="InterPro" id="IPR001245">
    <property type="entry name" value="Ser-Thr/Tyr_kinase_cat_dom"/>
</dbReference>
<feature type="region of interest" description="Disordered" evidence="17">
    <location>
        <begin position="247"/>
        <end position="276"/>
    </location>
</feature>
<keyword evidence="6 18" id="KW-0812">Transmembrane</keyword>
<feature type="domain" description="Gnk2-homologous" evidence="21">
    <location>
        <begin position="133"/>
        <end position="240"/>
    </location>
</feature>
<feature type="chain" id="PRO_5002311489" description="Cysteine-rich receptor-like protein kinase 10" evidence="19">
    <location>
        <begin position="26"/>
        <end position="698"/>
    </location>
</feature>
<dbReference type="InterPro" id="IPR038408">
    <property type="entry name" value="GNK2_sf"/>
</dbReference>
<dbReference type="SUPFAM" id="SSF56112">
    <property type="entry name" value="Protein kinase-like (PK-like)"/>
    <property type="match status" value="1"/>
</dbReference>
<comment type="subcellular location">
    <subcellularLocation>
        <location evidence="2">Membrane</location>
        <topology evidence="2">Single-pass membrane protein</topology>
    </subcellularLocation>
</comment>
<dbReference type="PROSITE" id="PS00107">
    <property type="entry name" value="PROTEIN_KINASE_ATP"/>
    <property type="match status" value="1"/>
</dbReference>
<keyword evidence="15" id="KW-0325">Glycoprotein</keyword>
<feature type="binding site" evidence="16">
    <location>
        <position position="381"/>
    </location>
    <ligand>
        <name>ATP</name>
        <dbReference type="ChEBI" id="CHEBI:30616"/>
    </ligand>
</feature>
<keyword evidence="14" id="KW-0675">Receptor</keyword>
<evidence type="ECO:0000259" key="21">
    <source>
        <dbReference type="PROSITE" id="PS51473"/>
    </source>
</evidence>
<keyword evidence="4" id="KW-0597">Phosphoprotein</keyword>
<dbReference type="Pfam" id="PF07714">
    <property type="entry name" value="PK_Tyr_Ser-Thr"/>
    <property type="match status" value="1"/>
</dbReference>
<dbReference type="InterPro" id="IPR008271">
    <property type="entry name" value="Ser/Thr_kinase_AS"/>
</dbReference>
<dbReference type="InterPro" id="IPR002902">
    <property type="entry name" value="GNK2"/>
</dbReference>
<evidence type="ECO:0000256" key="7">
    <source>
        <dbReference type="ARBA" id="ARBA00022729"/>
    </source>
</evidence>
<keyword evidence="7 19" id="KW-0732">Signal</keyword>
<feature type="compositionally biased region" description="Polar residues" evidence="17">
    <location>
        <begin position="662"/>
        <end position="685"/>
    </location>
</feature>
<dbReference type="CDD" id="cd23509">
    <property type="entry name" value="Gnk2-like"/>
    <property type="match status" value="2"/>
</dbReference>
<dbReference type="PROSITE" id="PS51473">
    <property type="entry name" value="GNK2"/>
    <property type="match status" value="2"/>
</dbReference>
<feature type="region of interest" description="Disordered" evidence="17">
    <location>
        <begin position="624"/>
        <end position="698"/>
    </location>
</feature>
<dbReference type="GO" id="GO:0016020">
    <property type="term" value="C:membrane"/>
    <property type="evidence" value="ECO:0007669"/>
    <property type="project" value="UniProtKB-SubCell"/>
</dbReference>